<sequence length="87" mass="9270">MTSNFLRSTRNLSSVHSGSGSGQSPLRSSSDPGRGESALRSLLEPWSDCSKYPLKASHWAAIAPLSNFSSGHCVLFKVCLKCGGEEI</sequence>
<keyword evidence="3" id="KW-1185">Reference proteome</keyword>
<feature type="region of interest" description="Disordered" evidence="1">
    <location>
        <begin position="1"/>
        <end position="38"/>
    </location>
</feature>
<accession>A0A4Z2HY02</accession>
<comment type="caution">
    <text evidence="2">The sequence shown here is derived from an EMBL/GenBank/DDBJ whole genome shotgun (WGS) entry which is preliminary data.</text>
</comment>
<proteinExistence type="predicted"/>
<reference evidence="2 3" key="1">
    <citation type="submission" date="2019-03" db="EMBL/GenBank/DDBJ databases">
        <title>First draft genome of Liparis tanakae, snailfish: a comprehensive survey of snailfish specific genes.</title>
        <authorList>
            <person name="Kim W."/>
            <person name="Song I."/>
            <person name="Jeong J.-H."/>
            <person name="Kim D."/>
            <person name="Kim S."/>
            <person name="Ryu S."/>
            <person name="Song J.Y."/>
            <person name="Lee S.K."/>
        </authorList>
    </citation>
    <scope>NUCLEOTIDE SEQUENCE [LARGE SCALE GENOMIC DNA]</scope>
    <source>
        <tissue evidence="2">Muscle</tissue>
    </source>
</reference>
<name>A0A4Z2HY02_9TELE</name>
<gene>
    <name evidence="2" type="ORF">EYF80_019161</name>
</gene>
<evidence type="ECO:0000313" key="2">
    <source>
        <dbReference type="EMBL" id="TNN70577.1"/>
    </source>
</evidence>
<dbReference type="AlphaFoldDB" id="A0A4Z2HY02"/>
<feature type="compositionally biased region" description="Low complexity" evidence="1">
    <location>
        <begin position="13"/>
        <end position="30"/>
    </location>
</feature>
<protein>
    <submittedName>
        <fullName evidence="2">Uncharacterized protein</fullName>
    </submittedName>
</protein>
<organism evidence="2 3">
    <name type="scientific">Liparis tanakae</name>
    <name type="common">Tanaka's snailfish</name>
    <dbReference type="NCBI Taxonomy" id="230148"/>
    <lineage>
        <taxon>Eukaryota</taxon>
        <taxon>Metazoa</taxon>
        <taxon>Chordata</taxon>
        <taxon>Craniata</taxon>
        <taxon>Vertebrata</taxon>
        <taxon>Euteleostomi</taxon>
        <taxon>Actinopterygii</taxon>
        <taxon>Neopterygii</taxon>
        <taxon>Teleostei</taxon>
        <taxon>Neoteleostei</taxon>
        <taxon>Acanthomorphata</taxon>
        <taxon>Eupercaria</taxon>
        <taxon>Perciformes</taxon>
        <taxon>Cottioidei</taxon>
        <taxon>Cottales</taxon>
        <taxon>Liparidae</taxon>
        <taxon>Liparis</taxon>
    </lineage>
</organism>
<dbReference type="Proteomes" id="UP000314294">
    <property type="component" value="Unassembled WGS sequence"/>
</dbReference>
<evidence type="ECO:0000313" key="3">
    <source>
        <dbReference type="Proteomes" id="UP000314294"/>
    </source>
</evidence>
<feature type="compositionally biased region" description="Polar residues" evidence="1">
    <location>
        <begin position="1"/>
        <end position="12"/>
    </location>
</feature>
<evidence type="ECO:0000256" key="1">
    <source>
        <dbReference type="SAM" id="MobiDB-lite"/>
    </source>
</evidence>
<dbReference type="EMBL" id="SRLO01000161">
    <property type="protein sequence ID" value="TNN70577.1"/>
    <property type="molecule type" value="Genomic_DNA"/>
</dbReference>